<evidence type="ECO:0000313" key="2">
    <source>
        <dbReference type="Proteomes" id="UP000236413"/>
    </source>
</evidence>
<proteinExistence type="predicted"/>
<dbReference type="Proteomes" id="UP000236413">
    <property type="component" value="Unassembled WGS sequence"/>
</dbReference>
<name>A0A316WG03_9FLAO</name>
<reference evidence="1 2" key="1">
    <citation type="submission" date="2018-04" db="EMBL/GenBank/DDBJ databases">
        <title>Chryseobacterium oncorhynchi 701B-08T from rainbow trout, and Chryseobacterium viscerum 687B-08T from diseased fish.</title>
        <authorList>
            <person name="Jeong J.-J."/>
            <person name="Lee Y.J."/>
            <person name="Pathiraja D."/>
            <person name="Park B."/>
            <person name="Choi I.-G."/>
            <person name="Kim K.D."/>
        </authorList>
    </citation>
    <scope>NUCLEOTIDE SEQUENCE [LARGE SCALE GENOMIC DNA]</scope>
    <source>
        <strain evidence="1 2">687B-08</strain>
    </source>
</reference>
<accession>A0A316WG03</accession>
<dbReference type="EMBL" id="PPEG02000006">
    <property type="protein sequence ID" value="PWN60445.1"/>
    <property type="molecule type" value="Genomic_DNA"/>
</dbReference>
<evidence type="ECO:0000313" key="1">
    <source>
        <dbReference type="EMBL" id="PWN60445.1"/>
    </source>
</evidence>
<sequence>MTGTRFYDKIHNWLLPMPEQQCDVFPPVNYHYYTPFQKLILDYLAWNGIDKKGNITSNKVYPTRNEIQENRTLLRKCGFTTGDIEKLVVYEFLEMKRNIPDLDSEMFIPIFEDNYHNLKLVKFATLEAQKSNENTREYYDNIKGFLIEIQGYLGVEYLRTRIECDFTDIRNWKNTARVEEFVTPFAKVGLNCSKSAKFNINYFINPHLKELIGESLGDTLEKRFDEFTNGELKDFIMMIPLNRRYDRYFEELLRFTRTHPNYKAVITNKNSL</sequence>
<dbReference type="AlphaFoldDB" id="A0A316WG03"/>
<organism evidence="1 2">
    <name type="scientific">Chryseobacterium viscerum</name>
    <dbReference type="NCBI Taxonomy" id="1037377"/>
    <lineage>
        <taxon>Bacteria</taxon>
        <taxon>Pseudomonadati</taxon>
        <taxon>Bacteroidota</taxon>
        <taxon>Flavobacteriia</taxon>
        <taxon>Flavobacteriales</taxon>
        <taxon>Weeksellaceae</taxon>
        <taxon>Chryseobacterium group</taxon>
        <taxon>Chryseobacterium</taxon>
    </lineage>
</organism>
<gene>
    <name evidence="1" type="ORF">C1634_016000</name>
</gene>
<comment type="caution">
    <text evidence="1">The sequence shown here is derived from an EMBL/GenBank/DDBJ whole genome shotgun (WGS) entry which is preliminary data.</text>
</comment>
<protein>
    <submittedName>
        <fullName evidence="1">Uncharacterized protein</fullName>
    </submittedName>
</protein>
<dbReference type="RefSeq" id="WP_103231369.1">
    <property type="nucleotide sequence ID" value="NZ_PPEG02000006.1"/>
</dbReference>